<dbReference type="Proteomes" id="UP000316770">
    <property type="component" value="Chromosome"/>
</dbReference>
<sequence>MRSVLWEFIADGSRENRTLTACRFNHNELLCISRLGVSPGLAASEPGLTPKRLIKPTRGIASVAAWFSL</sequence>
<proteinExistence type="predicted"/>
<evidence type="ECO:0000313" key="1">
    <source>
        <dbReference type="EMBL" id="QDV57095.1"/>
    </source>
</evidence>
<dbReference type="EMBL" id="CP036318">
    <property type="protein sequence ID" value="QDV57095.1"/>
    <property type="molecule type" value="Genomic_DNA"/>
</dbReference>
<organism evidence="1 2">
    <name type="scientific">Rosistilla oblonga</name>
    <dbReference type="NCBI Taxonomy" id="2527990"/>
    <lineage>
        <taxon>Bacteria</taxon>
        <taxon>Pseudomonadati</taxon>
        <taxon>Planctomycetota</taxon>
        <taxon>Planctomycetia</taxon>
        <taxon>Pirellulales</taxon>
        <taxon>Pirellulaceae</taxon>
        <taxon>Rosistilla</taxon>
    </lineage>
</organism>
<dbReference type="AlphaFoldDB" id="A0A518IVI6"/>
<reference evidence="1 2" key="1">
    <citation type="submission" date="2019-02" db="EMBL/GenBank/DDBJ databases">
        <title>Deep-cultivation of Planctomycetes and their phenomic and genomic characterization uncovers novel biology.</title>
        <authorList>
            <person name="Wiegand S."/>
            <person name="Jogler M."/>
            <person name="Boedeker C."/>
            <person name="Pinto D."/>
            <person name="Vollmers J."/>
            <person name="Rivas-Marin E."/>
            <person name="Kohn T."/>
            <person name="Peeters S.H."/>
            <person name="Heuer A."/>
            <person name="Rast P."/>
            <person name="Oberbeckmann S."/>
            <person name="Bunk B."/>
            <person name="Jeske O."/>
            <person name="Meyerdierks A."/>
            <person name="Storesund J.E."/>
            <person name="Kallscheuer N."/>
            <person name="Luecker S."/>
            <person name="Lage O.M."/>
            <person name="Pohl T."/>
            <person name="Merkel B.J."/>
            <person name="Hornburger P."/>
            <person name="Mueller R.-W."/>
            <person name="Bruemmer F."/>
            <person name="Labrenz M."/>
            <person name="Spormann A.M."/>
            <person name="Op den Camp H."/>
            <person name="Overmann J."/>
            <person name="Amann R."/>
            <person name="Jetten M.S.M."/>
            <person name="Mascher T."/>
            <person name="Medema M.H."/>
            <person name="Devos D.P."/>
            <person name="Kaster A.-K."/>
            <person name="Ovreas L."/>
            <person name="Rohde M."/>
            <person name="Galperin M.Y."/>
            <person name="Jogler C."/>
        </authorList>
    </citation>
    <scope>NUCLEOTIDE SEQUENCE [LARGE SCALE GENOMIC DNA]</scope>
    <source>
        <strain evidence="1 2">Mal33</strain>
    </source>
</reference>
<keyword evidence="2" id="KW-1185">Reference proteome</keyword>
<name>A0A518IVI6_9BACT</name>
<accession>A0A518IVI6</accession>
<gene>
    <name evidence="1" type="ORF">Mal33_30960</name>
</gene>
<protein>
    <submittedName>
        <fullName evidence="1">Uncharacterized protein</fullName>
    </submittedName>
</protein>
<evidence type="ECO:0000313" key="2">
    <source>
        <dbReference type="Proteomes" id="UP000316770"/>
    </source>
</evidence>